<dbReference type="PANTHER" id="PTHR11254">
    <property type="entry name" value="HECT DOMAIN UBIQUITIN-PROTEIN LIGASE"/>
    <property type="match status" value="1"/>
</dbReference>
<dbReference type="Pfam" id="PF00632">
    <property type="entry name" value="HECT"/>
    <property type="match status" value="1"/>
</dbReference>
<organism evidence="10 11">
    <name type="scientific">Tetrahymena thermophila (strain SB210)</name>
    <dbReference type="NCBI Taxonomy" id="312017"/>
    <lineage>
        <taxon>Eukaryota</taxon>
        <taxon>Sar</taxon>
        <taxon>Alveolata</taxon>
        <taxon>Ciliophora</taxon>
        <taxon>Intramacronucleata</taxon>
        <taxon>Oligohymenophorea</taxon>
        <taxon>Hymenostomatida</taxon>
        <taxon>Tetrahymenina</taxon>
        <taxon>Tetrahymenidae</taxon>
        <taxon>Tetrahymena</taxon>
    </lineage>
</organism>
<dbReference type="EMBL" id="GG662249">
    <property type="protein sequence ID" value="EAS07044.2"/>
    <property type="molecule type" value="Genomic_DNA"/>
</dbReference>
<dbReference type="Gene3D" id="3.30.2160.10">
    <property type="entry name" value="Hect, E3 ligase catalytic domain"/>
    <property type="match status" value="1"/>
</dbReference>
<dbReference type="InParanoid" id="I7MJP1"/>
<keyword evidence="11" id="KW-1185">Reference proteome</keyword>
<feature type="compositionally biased region" description="Low complexity" evidence="8">
    <location>
        <begin position="2227"/>
        <end position="2237"/>
    </location>
</feature>
<evidence type="ECO:0000313" key="11">
    <source>
        <dbReference type="Proteomes" id="UP000009168"/>
    </source>
</evidence>
<dbReference type="EC" id="2.3.2.26" evidence="3"/>
<gene>
    <name evidence="10" type="ORF">TTHERM_00842700</name>
</gene>
<dbReference type="SMART" id="SM00119">
    <property type="entry name" value="HECTc"/>
    <property type="match status" value="1"/>
</dbReference>
<feature type="compositionally biased region" description="Basic and acidic residues" evidence="8">
    <location>
        <begin position="2102"/>
        <end position="2114"/>
    </location>
</feature>
<dbReference type="CDD" id="cd00078">
    <property type="entry name" value="HECTc"/>
    <property type="match status" value="1"/>
</dbReference>
<evidence type="ECO:0000256" key="1">
    <source>
        <dbReference type="ARBA" id="ARBA00000885"/>
    </source>
</evidence>
<dbReference type="PROSITE" id="PS50237">
    <property type="entry name" value="HECT"/>
    <property type="match status" value="1"/>
</dbReference>
<feature type="domain" description="HECT" evidence="9">
    <location>
        <begin position="2954"/>
        <end position="3282"/>
    </location>
</feature>
<evidence type="ECO:0000313" key="10">
    <source>
        <dbReference type="EMBL" id="EAS07044.2"/>
    </source>
</evidence>
<feature type="coiled-coil region" evidence="7">
    <location>
        <begin position="1634"/>
        <end position="1701"/>
    </location>
</feature>
<evidence type="ECO:0000256" key="2">
    <source>
        <dbReference type="ARBA" id="ARBA00004906"/>
    </source>
</evidence>
<dbReference type="FunFam" id="3.30.2410.10:FF:000003">
    <property type="entry name" value="probable E3 ubiquitin-protein ligase HERC4 isoform X1"/>
    <property type="match status" value="1"/>
</dbReference>
<dbReference type="OrthoDB" id="409931at2759"/>
<feature type="compositionally biased region" description="Polar residues" evidence="8">
    <location>
        <begin position="1900"/>
        <end position="1912"/>
    </location>
</feature>
<dbReference type="PANTHER" id="PTHR11254:SF440">
    <property type="entry name" value="E3 UBIQUITIN-PROTEIN LIGASE NEDD-4"/>
    <property type="match status" value="1"/>
</dbReference>
<reference evidence="11" key="1">
    <citation type="journal article" date="2006" name="PLoS Biol.">
        <title>Macronuclear genome sequence of the ciliate Tetrahymena thermophila, a model eukaryote.</title>
        <authorList>
            <person name="Eisen J.A."/>
            <person name="Coyne R.S."/>
            <person name="Wu M."/>
            <person name="Wu D."/>
            <person name="Thiagarajan M."/>
            <person name="Wortman J.R."/>
            <person name="Badger J.H."/>
            <person name="Ren Q."/>
            <person name="Amedeo P."/>
            <person name="Jones K.M."/>
            <person name="Tallon L.J."/>
            <person name="Delcher A.L."/>
            <person name="Salzberg S.L."/>
            <person name="Silva J.C."/>
            <person name="Haas B.J."/>
            <person name="Majoros W.H."/>
            <person name="Farzad M."/>
            <person name="Carlton J.M."/>
            <person name="Smith R.K. Jr."/>
            <person name="Garg J."/>
            <person name="Pearlman R.E."/>
            <person name="Karrer K.M."/>
            <person name="Sun L."/>
            <person name="Manning G."/>
            <person name="Elde N.C."/>
            <person name="Turkewitz A.P."/>
            <person name="Asai D.J."/>
            <person name="Wilkes D.E."/>
            <person name="Wang Y."/>
            <person name="Cai H."/>
            <person name="Collins K."/>
            <person name="Stewart B.A."/>
            <person name="Lee S.R."/>
            <person name="Wilamowska K."/>
            <person name="Weinberg Z."/>
            <person name="Ruzzo W.L."/>
            <person name="Wloga D."/>
            <person name="Gaertig J."/>
            <person name="Frankel J."/>
            <person name="Tsao C.-C."/>
            <person name="Gorovsky M.A."/>
            <person name="Keeling P.J."/>
            <person name="Waller R.F."/>
            <person name="Patron N.J."/>
            <person name="Cherry J.M."/>
            <person name="Stover N.A."/>
            <person name="Krieger C.J."/>
            <person name="del Toro C."/>
            <person name="Ryder H.F."/>
            <person name="Williamson S.C."/>
            <person name="Barbeau R.A."/>
            <person name="Hamilton E.P."/>
            <person name="Orias E."/>
        </authorList>
    </citation>
    <scope>NUCLEOTIDE SEQUENCE [LARGE SCALE GENOMIC DNA]</scope>
    <source>
        <strain evidence="11">SB210</strain>
    </source>
</reference>
<comment type="pathway">
    <text evidence="2">Protein modification; protein ubiquitination.</text>
</comment>
<accession>I7MJP1</accession>
<evidence type="ECO:0000259" key="9">
    <source>
        <dbReference type="PROSITE" id="PS50237"/>
    </source>
</evidence>
<feature type="coiled-coil region" evidence="7">
    <location>
        <begin position="1980"/>
        <end position="2007"/>
    </location>
</feature>
<dbReference type="SUPFAM" id="SSF56204">
    <property type="entry name" value="Hect, E3 ligase catalytic domain"/>
    <property type="match status" value="1"/>
</dbReference>
<dbReference type="GeneID" id="7842144"/>
<dbReference type="InterPro" id="IPR050409">
    <property type="entry name" value="E3_ubiq-protein_ligase"/>
</dbReference>
<feature type="compositionally biased region" description="Basic and acidic residues" evidence="8">
    <location>
        <begin position="1858"/>
        <end position="1867"/>
    </location>
</feature>
<dbReference type="eggNOG" id="KOG0939">
    <property type="taxonomic scope" value="Eukaryota"/>
</dbReference>
<comment type="catalytic activity">
    <reaction evidence="1">
        <text>S-ubiquitinyl-[E2 ubiquitin-conjugating enzyme]-L-cysteine + [acceptor protein]-L-lysine = [E2 ubiquitin-conjugating enzyme]-L-cysteine + N(6)-ubiquitinyl-[acceptor protein]-L-lysine.</text>
        <dbReference type="EC" id="2.3.2.26"/>
    </reaction>
</comment>
<protein>
    <recommendedName>
        <fullName evidence="3">HECT-type E3 ubiquitin transferase</fullName>
        <ecNumber evidence="3">2.3.2.26</ecNumber>
    </recommendedName>
</protein>
<keyword evidence="5 6" id="KW-0833">Ubl conjugation pathway</keyword>
<feature type="compositionally biased region" description="Basic and acidic residues" evidence="8">
    <location>
        <begin position="1874"/>
        <end position="1883"/>
    </location>
</feature>
<evidence type="ECO:0000256" key="7">
    <source>
        <dbReference type="SAM" id="Coils"/>
    </source>
</evidence>
<feature type="region of interest" description="Disordered" evidence="8">
    <location>
        <begin position="2095"/>
        <end position="2119"/>
    </location>
</feature>
<dbReference type="KEGG" id="tet:TTHERM_00842700"/>
<keyword evidence="4 10" id="KW-0808">Transferase</keyword>
<dbReference type="InterPro" id="IPR000569">
    <property type="entry name" value="HECT_dom"/>
</dbReference>
<dbReference type="InterPro" id="IPR035983">
    <property type="entry name" value="Hect_E3_ubiquitin_ligase"/>
</dbReference>
<dbReference type="RefSeq" id="XP_001027286.2">
    <property type="nucleotide sequence ID" value="XM_001027286.2"/>
</dbReference>
<evidence type="ECO:0000256" key="6">
    <source>
        <dbReference type="PROSITE-ProRule" id="PRU00104"/>
    </source>
</evidence>
<evidence type="ECO:0000256" key="8">
    <source>
        <dbReference type="SAM" id="MobiDB-lite"/>
    </source>
</evidence>
<name>I7MJP1_TETTS</name>
<dbReference type="Gene3D" id="3.90.1750.10">
    <property type="entry name" value="Hect, E3 ligase catalytic domains"/>
    <property type="match status" value="1"/>
</dbReference>
<proteinExistence type="predicted"/>
<dbReference type="STRING" id="312017.I7MJP1"/>
<feature type="active site" description="Glycyl thioester intermediate" evidence="6">
    <location>
        <position position="3249"/>
    </location>
</feature>
<evidence type="ECO:0000256" key="5">
    <source>
        <dbReference type="ARBA" id="ARBA00022786"/>
    </source>
</evidence>
<evidence type="ECO:0000256" key="4">
    <source>
        <dbReference type="ARBA" id="ARBA00022679"/>
    </source>
</evidence>
<keyword evidence="7" id="KW-0175">Coiled coil</keyword>
<evidence type="ECO:0000256" key="3">
    <source>
        <dbReference type="ARBA" id="ARBA00012485"/>
    </source>
</evidence>
<dbReference type="GO" id="GO:0061630">
    <property type="term" value="F:ubiquitin protein ligase activity"/>
    <property type="evidence" value="ECO:0007669"/>
    <property type="project" value="UniProtKB-EC"/>
</dbReference>
<feature type="region of interest" description="Disordered" evidence="8">
    <location>
        <begin position="2218"/>
        <end position="2241"/>
    </location>
</feature>
<dbReference type="Proteomes" id="UP000009168">
    <property type="component" value="Unassembled WGS sequence"/>
</dbReference>
<sequence length="3282" mass="389047">MEIEQSHCLLFARPFWLHNQGDDQLMKEYCQLNEFFDQNLKKIIVSLKKIKEIQISSCENCVKENGHERNTQTIQQNEQSQQADQAQSMQNQLVKEFNLEDVQMQISQLEQELLETLLSVEKQRKYEIQKFYDGKRHSNHFWNYFVRMGGIFQHLQYLNSLEVIYRIYKLANMFQTEILQENVISSYFDNNNISYNIFARFYHFFMTIHSVHEEYLDKIAFTDDMTIRINIKRSQIQEIVEKQENKYLSCYGLTKLILSSQNGINLSYSDYNHSFLRLLLAVIYLRTKQNKKIWRQLRAVCVWRHRDNVAKHKKFKVSFTGEQAVEASIPTEYFNYLRQIKEEGFENAQNLEIEECLSQHQAHWPDENDFPKIKGSFFELIDNYVSNLNHIYPSFLIRIMTLVEHGINQEIYARSQKIEQDLQIGQNLQVKLSKLIQNMTDNLNDESTYYNTQIITYELPELPDKVNLYQDILQNLCIKLIFEKQFYRKSLGWYLFYKDANKRSKQQQIMEIIDKIYAQKELYYIGVQIYSDFVYNFESCYSIQTINKIIEMIEYCSLKKYLISRNFNFKCLEILVERFALDKQMKLRLAYLINRCILVVNQKIKDKANINCLIESRAPLFIQDLFDFLDQISISPDVNQIYQDFAKRWVLSMTSQLLLQISNNRSAITEDNVRGILEKFSNYFTDKRNNEFINALNEFMPKELLHRNIIKVAYQMIKEKEKDCLSKRQFLYCLIKYCIPMQKILEEDFLNELKNDASIISERYLLKSLVVICQKFQFEHITSSIYPLLLQNKSIDLNLLLRNVRNSSEMNQIFLNIKHASILKSKYINKKEIIKDIILLQPNNLKGEVLLLLQPMTSSFLQNLQSAIRQILKDHQGLATKHSQIANMINKTKNYELNLKKCEKSITILKHQQDMVQQLIELLLSQEHAINDVISFIILYTELLYKDTKTRQAFYVVFIKQCLPYLKYNLGEKYKQFPSFNVNNCPLIKQIETLEEEKSDIQPQSLLQIKCNSLDYFMQLIENLGQHSNINLKMNYFSSFEELVECEINGKEIDSKQIKYLSRYLISMRESVSYSNIFQAFEIIHQSVQQKQVETQTPLFVHDIGLCILTLALKIFMKQQNKSKNDLNDEFPEIQKIFKVIEIILEICPSERRFYSMIYYILESQFQFETNFIKANIELRFKNLFYEANSFVFNSFTILEFSKKLAEVDLYQYPIEYFNVLVSMFTYNQKDLTIKLSENILPEFQFSDYTGSQVGLFEEILEKFIKTKSDFYLCFIAEICRKYPTYLKNLVQWRYTDEKDIFDFILENQINFNYNLGVFLNLLCNQNYSFFMLENGLIQGTTGNVIPALIGRTLDFISKCQLNSEKDSFTLQGALNVLKYLKPKFTYLDHMKTIITFIDFVSKQKTLQILTLLERLGILSDIQASLKIVSASELGDYKHAKYFFFRNIQKFLTEENRMKSIQFTKELKEKLQYCRTQDNYNLPILSNITGSPKNQKDEPLNIPQNIKNGLKLRYFTDKMNNKIQITYSREDLSTYEQDLIKYNLDFSQSDEYYIIQFISQVKKNQRAFDGIDGDVNFKRVVLEALDIQGLSENEKKFETIITQIFKLSLKQKTSQPASNTKLSDRQIPDSSSLAQELDEKFKTVKKIKERLEQESAANQKEAQEKIDEQQNGLLEDIEEQQKKLEQQKQELIKQYDQLLQDSLKQQHVIKKLSADFTNHKKPQRRQFLFDSYNFPNNSLTLYQIDEETFYNASHNEKIRLLNEGKQTLHQKNLLKKLKIAVQREQYSLKKFISKMQNEKLAEKLDLQSQFDANFESFMSICNEHEKQAILLTFDQRYLKQLPEKWRNEANKIRKQHMNKGEEIKLQESEEEEEKNSKEEEKDFPSYLTRIKRNVEDIPKRNSNSQESQQNKRQQNEKEDNSVIQDKLFSRHEDIEYDEEQDDNLEDNQIQDGFEDRICLEVDEGIQQIHKSLRSSEMKQRQKTSIEVEQISSEIASLKQASLEMQKQFEAAVFDGSPHLFANLKNTNISVFSSQMDTQNQIEKNSNNLEGSIKNLGLVQSQDSNQKEQKIEQSQISIEKIIPQQVSSLEQKINDNEQQAKNQQEEKIKNNDSNEKNQLSQEEQLLQMQNEKAMQELQIQQQKLLIQKQIEEQERMARQIYEQEQEIVNNQKDDYYDYEDFDAINQQLILDQISKEREERELKKQQLLLQQLEEQKKQVEDGDKIQQNSSENSSAESNLTEEEKYLQKNFSQSLPYSQEKEKKYSSIDFYLKSLYVDSNFFLNILRLLINRGLDEYQEYQNNYLEILYILSFNPFNNYKVVQILKGMTVGIIQNQIQDKNTQYKVKTHYLKQYFKYESDEKKANNQQCFNVFQLTQSILDYEIFNWYYFVLYVNKENQFEETFKWNYSILEKNIKYDESLIKLAIRKEDEHSDIMAMNSWDFSLINLLEKNIHSIIETQHVIEKSDDYSVSITQLRQNYDATFNLILKFLGKFNISTNLYRKITSKLGGYTQSQQQNQQADNNLEKTTATISAETYPEMKFQINVSNSFFEAYYTYSFHLKGSRKTSLKKMNNILYDLLRKKMIENYESFENMSLQILKINREVINPQIISCNQFVKNYRKLAQEQNQLKNLNGTEEIAQSKRYIFHNTMEKNYENMFFQLGTLRRTIKNLIEIFNEMFEVQCKLDLEKEYELRKSEDGQTKANEWLDQQKKELRKELLQKLQQVWMSQLKDLYVYLYEILYQSIQLMSEKLDSSKFTYDRFNLSVKSVVVLYDFFYSDNMKLNVEEDAEMQSSTHIHQFKEPLVTKHSSKEADSALNSEIDQDQNKSLSDHLNKQFSQVLNTDLEQINLSDLYFIIEQKFIGLIVLFIETSERKKKWLEFMKKVGHLKIRENKNLSMEFKMSYLKIVCEIEANKKKKTKHYGFDYYGDFQPEIRLNINRDEIWMSTIAELSKQDSASLVHQQLIINFEGEAGIDQGGMAREWINLALKDVLDPRKGLFALSSNKITLQPNPLSCIIPDYLLHFRFAGRLVGLALTNKIDFEIDLTRSFLKHILRKQLCVSDYEDIDPKTAKNLLWMLENDVTGSDLTYTITQDILGIRVEKDLIKNGNKIEINNQNKVQFVKDYLHYKMTSEIQQQLESFISGFYDVVHPSALVFFDERDLGLRLAGSKKIDIEDMKKNTKYSGNYDQDSHQIKWLWEVLEQFDEEMKQSFIFFLTGAFKVPFGGFEQNPIEVYDKLGNTNSLPIAHTCFNKLELPAYQSKNQLKEKLTQAILEGHKGFHIS</sequence>
<dbReference type="Gene3D" id="3.30.2410.10">
    <property type="entry name" value="Hect, E3 ligase catalytic domain"/>
    <property type="match status" value="1"/>
</dbReference>
<feature type="region of interest" description="Disordered" evidence="8">
    <location>
        <begin position="1856"/>
        <end position="1922"/>
    </location>
</feature>